<dbReference type="Pfam" id="PF06580">
    <property type="entry name" value="His_kinase"/>
    <property type="match status" value="1"/>
</dbReference>
<dbReference type="PANTHER" id="PTHR34220">
    <property type="entry name" value="SENSOR HISTIDINE KINASE YPDA"/>
    <property type="match status" value="1"/>
</dbReference>
<protein>
    <submittedName>
        <fullName evidence="3">Histidine kinase</fullName>
    </submittedName>
</protein>
<dbReference type="RefSeq" id="WP_099367317.1">
    <property type="nucleotide sequence ID" value="NZ_JAYLLN010000024.1"/>
</dbReference>
<keyword evidence="1" id="KW-1133">Transmembrane helix</keyword>
<gene>
    <name evidence="3" type="ORF">VJ786_10430</name>
</gene>
<sequence length="315" mass="36351">MNVGNGMTNKLGKIGLHLGLWFLIWGLEIGNVALAGVTITSQHVINLWSNTLFAYLFIGFVFPSYLKEKSIGNMVIRGMMIFLLFLAWKYGVTTYFSNKMANVAVRPEISFNFVIIHLYRFIVYVLYAAGLWYFTTYRHNRYKRDLKKLELQQLRTLMLQAEINSLQAQINPHFLFNTLNFMFSRTIASDNPNISQTILSVSDSLRYMLKTGGTKQLVTLSEEIHQLEKVLAIYRLQTGNDLQLSIENNSEIKEVIIPPYLLISMLEEVLHPYHPSIPSFLFSFQINDLDKEHVEIVCQVSGEKELTLNYTNMIK</sequence>
<keyword evidence="3" id="KW-0418">Kinase</keyword>
<evidence type="ECO:0000256" key="1">
    <source>
        <dbReference type="SAM" id="Phobius"/>
    </source>
</evidence>
<evidence type="ECO:0000259" key="2">
    <source>
        <dbReference type="Pfam" id="PF06580"/>
    </source>
</evidence>
<evidence type="ECO:0000313" key="3">
    <source>
        <dbReference type="EMBL" id="MEI5985317.1"/>
    </source>
</evidence>
<name>A0ABU8I723_9SPHI</name>
<dbReference type="GO" id="GO:0016301">
    <property type="term" value="F:kinase activity"/>
    <property type="evidence" value="ECO:0007669"/>
    <property type="project" value="UniProtKB-KW"/>
</dbReference>
<accession>A0ABU8I723</accession>
<feature type="transmembrane region" description="Helical" evidence="1">
    <location>
        <begin position="45"/>
        <end position="66"/>
    </location>
</feature>
<keyword evidence="4" id="KW-1185">Reference proteome</keyword>
<dbReference type="PANTHER" id="PTHR34220:SF7">
    <property type="entry name" value="SENSOR HISTIDINE KINASE YPDA"/>
    <property type="match status" value="1"/>
</dbReference>
<dbReference type="InterPro" id="IPR050640">
    <property type="entry name" value="Bact_2-comp_sensor_kinase"/>
</dbReference>
<feature type="transmembrane region" description="Helical" evidence="1">
    <location>
        <begin position="78"/>
        <end position="97"/>
    </location>
</feature>
<feature type="domain" description="Signal transduction histidine kinase internal region" evidence="2">
    <location>
        <begin position="161"/>
        <end position="241"/>
    </location>
</feature>
<reference evidence="3 4" key="1">
    <citation type="submission" date="2024-01" db="EMBL/GenBank/DDBJ databases">
        <title>Sphingobacterium tenebrionis sp. nov., a novel endophyte isolated from tenebrio molitor intestines.</title>
        <authorList>
            <person name="Zhang C."/>
        </authorList>
    </citation>
    <scope>NUCLEOTIDE SEQUENCE [LARGE SCALE GENOMIC DNA]</scope>
    <source>
        <strain evidence="3 4">PU5-4</strain>
    </source>
</reference>
<proteinExistence type="predicted"/>
<dbReference type="InterPro" id="IPR010559">
    <property type="entry name" value="Sig_transdc_His_kin_internal"/>
</dbReference>
<keyword evidence="3" id="KW-0808">Transferase</keyword>
<organism evidence="3 4">
    <name type="scientific">Sphingobacterium tenebrionis</name>
    <dbReference type="NCBI Taxonomy" id="3111775"/>
    <lineage>
        <taxon>Bacteria</taxon>
        <taxon>Pseudomonadati</taxon>
        <taxon>Bacteroidota</taxon>
        <taxon>Sphingobacteriia</taxon>
        <taxon>Sphingobacteriales</taxon>
        <taxon>Sphingobacteriaceae</taxon>
        <taxon>Sphingobacterium</taxon>
    </lineage>
</organism>
<dbReference type="EMBL" id="JAYLLN010000024">
    <property type="protein sequence ID" value="MEI5985317.1"/>
    <property type="molecule type" value="Genomic_DNA"/>
</dbReference>
<keyword evidence="1" id="KW-0472">Membrane</keyword>
<feature type="transmembrane region" description="Helical" evidence="1">
    <location>
        <begin position="109"/>
        <end position="134"/>
    </location>
</feature>
<comment type="caution">
    <text evidence="3">The sequence shown here is derived from an EMBL/GenBank/DDBJ whole genome shotgun (WGS) entry which is preliminary data.</text>
</comment>
<keyword evidence="1" id="KW-0812">Transmembrane</keyword>
<dbReference type="Proteomes" id="UP001363035">
    <property type="component" value="Unassembled WGS sequence"/>
</dbReference>
<evidence type="ECO:0000313" key="4">
    <source>
        <dbReference type="Proteomes" id="UP001363035"/>
    </source>
</evidence>